<dbReference type="InterPro" id="IPR035906">
    <property type="entry name" value="MetI-like_sf"/>
</dbReference>
<sequence length="293" mass="32280">MNNENKGLRISAHVIFSILIVCVLAPFVLLLSSSFSDEGEILRSGYSFWPKSFSLAAYNYLFSGGSNFLHAYGITVIVTIIGTVSGLLISAMLAYPLSRQDYPANKLLSFLIFFTIIFNGGLIPTYLVYTQLLDIKNTIWALIIPSLLMNGFNIMLIRTFFRTSIPPAIIESASIDGASEFRIFYSIVLRLSAPVLATVGILQATSYWNDWMNGKIYLTNTSLYGIQSLLNRILEDQQFLASSNLGANASLQAMPLETVKMAVAVIGVIPLMIAYPFFQKYFVKGIVAGSVKG</sequence>
<reference evidence="10" key="1">
    <citation type="submission" date="2016-05" db="EMBL/GenBank/DDBJ databases">
        <title>Paenibacillus oryzae. sp. nov., isolated from the rice root.</title>
        <authorList>
            <person name="Zhang J."/>
            <person name="Zhang X."/>
        </authorList>
    </citation>
    <scope>NUCLEOTIDE SEQUENCE [LARGE SCALE GENOMIC DNA]</scope>
    <source>
        <strain evidence="10">KCTC13222</strain>
    </source>
</reference>
<dbReference type="STRING" id="512399.A8709_08640"/>
<feature type="transmembrane region" description="Helical" evidence="7">
    <location>
        <begin position="12"/>
        <end position="35"/>
    </location>
</feature>
<feature type="transmembrane region" description="Helical" evidence="7">
    <location>
        <begin position="182"/>
        <end position="202"/>
    </location>
</feature>
<keyword evidence="2 7" id="KW-0813">Transport</keyword>
<keyword evidence="4 7" id="KW-0812">Transmembrane</keyword>
<evidence type="ECO:0000256" key="6">
    <source>
        <dbReference type="ARBA" id="ARBA00023136"/>
    </source>
</evidence>
<dbReference type="Pfam" id="PF00528">
    <property type="entry name" value="BPD_transp_1"/>
    <property type="match status" value="1"/>
</dbReference>
<proteinExistence type="inferred from homology"/>
<dbReference type="Proteomes" id="UP000093309">
    <property type="component" value="Unassembled WGS sequence"/>
</dbReference>
<evidence type="ECO:0000259" key="8">
    <source>
        <dbReference type="PROSITE" id="PS50928"/>
    </source>
</evidence>
<evidence type="ECO:0000256" key="3">
    <source>
        <dbReference type="ARBA" id="ARBA00022475"/>
    </source>
</evidence>
<evidence type="ECO:0000256" key="1">
    <source>
        <dbReference type="ARBA" id="ARBA00004651"/>
    </source>
</evidence>
<feature type="transmembrane region" description="Helical" evidence="7">
    <location>
        <begin position="107"/>
        <end position="127"/>
    </location>
</feature>
<evidence type="ECO:0000256" key="4">
    <source>
        <dbReference type="ARBA" id="ARBA00022692"/>
    </source>
</evidence>
<dbReference type="SUPFAM" id="SSF161098">
    <property type="entry name" value="MetI-like"/>
    <property type="match status" value="1"/>
</dbReference>
<keyword evidence="10" id="KW-1185">Reference proteome</keyword>
<evidence type="ECO:0000256" key="7">
    <source>
        <dbReference type="RuleBase" id="RU363032"/>
    </source>
</evidence>
<keyword evidence="5 7" id="KW-1133">Transmembrane helix</keyword>
<feature type="domain" description="ABC transmembrane type-1" evidence="8">
    <location>
        <begin position="72"/>
        <end position="278"/>
    </location>
</feature>
<keyword evidence="3" id="KW-1003">Cell membrane</keyword>
<evidence type="ECO:0000256" key="5">
    <source>
        <dbReference type="ARBA" id="ARBA00022989"/>
    </source>
</evidence>
<evidence type="ECO:0000313" key="9">
    <source>
        <dbReference type="EMBL" id="OCT16721.1"/>
    </source>
</evidence>
<comment type="caution">
    <text evidence="9">The sequence shown here is derived from an EMBL/GenBank/DDBJ whole genome shotgun (WGS) entry which is preliminary data.</text>
</comment>
<dbReference type="OrthoDB" id="9810086at2"/>
<dbReference type="RefSeq" id="WP_065850808.1">
    <property type="nucleotide sequence ID" value="NZ_LYPC01000010.1"/>
</dbReference>
<dbReference type="EMBL" id="LYPC01000010">
    <property type="protein sequence ID" value="OCT16721.1"/>
    <property type="molecule type" value="Genomic_DNA"/>
</dbReference>
<name>A0A1C1A7Y9_9BACL</name>
<comment type="subcellular location">
    <subcellularLocation>
        <location evidence="1 7">Cell membrane</location>
        <topology evidence="1 7">Multi-pass membrane protein</topology>
    </subcellularLocation>
</comment>
<feature type="transmembrane region" description="Helical" evidence="7">
    <location>
        <begin position="69"/>
        <end position="95"/>
    </location>
</feature>
<dbReference type="PANTHER" id="PTHR43744">
    <property type="entry name" value="ABC TRANSPORTER PERMEASE PROTEIN MG189-RELATED-RELATED"/>
    <property type="match status" value="1"/>
</dbReference>
<dbReference type="PANTHER" id="PTHR43744:SF9">
    <property type="entry name" value="POLYGALACTURONAN_RHAMNOGALACTURONAN TRANSPORT SYSTEM PERMEASE PROTEIN YTCP"/>
    <property type="match status" value="1"/>
</dbReference>
<dbReference type="CDD" id="cd06261">
    <property type="entry name" value="TM_PBP2"/>
    <property type="match status" value="1"/>
</dbReference>
<gene>
    <name evidence="9" type="ORF">A8709_08640</name>
</gene>
<accession>A0A1C1A7Y9</accession>
<dbReference type="InterPro" id="IPR000515">
    <property type="entry name" value="MetI-like"/>
</dbReference>
<dbReference type="GO" id="GO:0055085">
    <property type="term" value="P:transmembrane transport"/>
    <property type="evidence" value="ECO:0007669"/>
    <property type="project" value="InterPro"/>
</dbReference>
<comment type="similarity">
    <text evidence="7">Belongs to the binding-protein-dependent transport system permease family.</text>
</comment>
<evidence type="ECO:0000313" key="10">
    <source>
        <dbReference type="Proteomes" id="UP000093309"/>
    </source>
</evidence>
<dbReference type="PROSITE" id="PS50928">
    <property type="entry name" value="ABC_TM1"/>
    <property type="match status" value="1"/>
</dbReference>
<feature type="transmembrane region" description="Helical" evidence="7">
    <location>
        <begin position="261"/>
        <end position="278"/>
    </location>
</feature>
<dbReference type="AlphaFoldDB" id="A0A1C1A7Y9"/>
<evidence type="ECO:0000256" key="2">
    <source>
        <dbReference type="ARBA" id="ARBA00022448"/>
    </source>
</evidence>
<feature type="transmembrane region" description="Helical" evidence="7">
    <location>
        <begin position="139"/>
        <end position="161"/>
    </location>
</feature>
<dbReference type="Gene3D" id="1.10.3720.10">
    <property type="entry name" value="MetI-like"/>
    <property type="match status" value="1"/>
</dbReference>
<protein>
    <submittedName>
        <fullName evidence="9">Sugar ABC transporter permease</fullName>
    </submittedName>
</protein>
<dbReference type="GO" id="GO:0005886">
    <property type="term" value="C:plasma membrane"/>
    <property type="evidence" value="ECO:0007669"/>
    <property type="project" value="UniProtKB-SubCell"/>
</dbReference>
<keyword evidence="6 7" id="KW-0472">Membrane</keyword>
<organism evidence="9 10">
    <name type="scientific">Paenibacillus pectinilyticus</name>
    <dbReference type="NCBI Taxonomy" id="512399"/>
    <lineage>
        <taxon>Bacteria</taxon>
        <taxon>Bacillati</taxon>
        <taxon>Bacillota</taxon>
        <taxon>Bacilli</taxon>
        <taxon>Bacillales</taxon>
        <taxon>Paenibacillaceae</taxon>
        <taxon>Paenibacillus</taxon>
    </lineage>
</organism>